<organism evidence="3">
    <name type="scientific">Notodromas monacha</name>
    <dbReference type="NCBI Taxonomy" id="399045"/>
    <lineage>
        <taxon>Eukaryota</taxon>
        <taxon>Metazoa</taxon>
        <taxon>Ecdysozoa</taxon>
        <taxon>Arthropoda</taxon>
        <taxon>Crustacea</taxon>
        <taxon>Oligostraca</taxon>
        <taxon>Ostracoda</taxon>
        <taxon>Podocopa</taxon>
        <taxon>Podocopida</taxon>
        <taxon>Cypridocopina</taxon>
        <taxon>Cypridoidea</taxon>
        <taxon>Cyprididae</taxon>
        <taxon>Notodromas</taxon>
    </lineage>
</organism>
<sequence>MGRIVLTANLTSFAQSMFGFCIFLAVFPLCLLRLIHWYIIRGKLPATLVLTRKYFMGLRRLWLLSTVDRLFYPLVLYPLYLTFGPWFAGEIIDGYTGVTFAWGSVISGRYIPAGALTYGYGFLQMVLYQIPLVFVLSGITHQRYEQLCAGKPLTLKKFLRTNVPIFVLICIMTMFAIYFGVGYGVTAFFLGPLRTYSVVLAVVLWYHALKLPKESFKRAEQIWSLAATQQIH</sequence>
<feature type="transmembrane region" description="Helical" evidence="1">
    <location>
        <begin position="118"/>
        <end position="140"/>
    </location>
</feature>
<protein>
    <recommendedName>
        <fullName evidence="2">TMEM62 C-terminal domain-containing protein</fullName>
    </recommendedName>
</protein>
<dbReference type="EMBL" id="OA882429">
    <property type="protein sequence ID" value="CAD7275313.1"/>
    <property type="molecule type" value="Genomic_DNA"/>
</dbReference>
<name>A0A7R9BHA2_9CRUS</name>
<feature type="transmembrane region" description="Helical" evidence="1">
    <location>
        <begin position="187"/>
        <end position="208"/>
    </location>
</feature>
<evidence type="ECO:0000313" key="4">
    <source>
        <dbReference type="Proteomes" id="UP000678499"/>
    </source>
</evidence>
<accession>A0A7R9BHA2</accession>
<dbReference type="EMBL" id="CAJPEX010000392">
    <property type="protein sequence ID" value="CAG0915465.1"/>
    <property type="molecule type" value="Genomic_DNA"/>
</dbReference>
<dbReference type="Proteomes" id="UP000678499">
    <property type="component" value="Unassembled WGS sequence"/>
</dbReference>
<dbReference type="InterPro" id="IPR056230">
    <property type="entry name" value="TMEM62_C"/>
</dbReference>
<dbReference type="OrthoDB" id="27234at2759"/>
<feature type="transmembrane region" description="Helical" evidence="1">
    <location>
        <begin position="17"/>
        <end position="40"/>
    </location>
</feature>
<keyword evidence="1" id="KW-1133">Transmembrane helix</keyword>
<dbReference type="Pfam" id="PF24394">
    <property type="entry name" value="TMEM62_C"/>
    <property type="match status" value="1"/>
</dbReference>
<keyword evidence="4" id="KW-1185">Reference proteome</keyword>
<gene>
    <name evidence="3" type="ORF">NMOB1V02_LOCUS3112</name>
</gene>
<proteinExistence type="predicted"/>
<evidence type="ECO:0000256" key="1">
    <source>
        <dbReference type="SAM" id="Phobius"/>
    </source>
</evidence>
<evidence type="ECO:0000313" key="3">
    <source>
        <dbReference type="EMBL" id="CAD7275313.1"/>
    </source>
</evidence>
<feature type="domain" description="TMEM62 C-terminal" evidence="2">
    <location>
        <begin position="18"/>
        <end position="143"/>
    </location>
</feature>
<reference evidence="3" key="1">
    <citation type="submission" date="2020-11" db="EMBL/GenBank/DDBJ databases">
        <authorList>
            <person name="Tran Van P."/>
        </authorList>
    </citation>
    <scope>NUCLEOTIDE SEQUENCE</scope>
</reference>
<feature type="transmembrane region" description="Helical" evidence="1">
    <location>
        <begin position="161"/>
        <end position="181"/>
    </location>
</feature>
<keyword evidence="1" id="KW-0812">Transmembrane</keyword>
<dbReference type="AlphaFoldDB" id="A0A7R9BHA2"/>
<evidence type="ECO:0000259" key="2">
    <source>
        <dbReference type="Pfam" id="PF24394"/>
    </source>
</evidence>
<keyword evidence="1" id="KW-0472">Membrane</keyword>